<dbReference type="InterPro" id="IPR035906">
    <property type="entry name" value="MetI-like_sf"/>
</dbReference>
<dbReference type="Proteomes" id="UP001589532">
    <property type="component" value="Unassembled WGS sequence"/>
</dbReference>
<evidence type="ECO:0000256" key="7">
    <source>
        <dbReference type="RuleBase" id="RU363032"/>
    </source>
</evidence>
<keyword evidence="5 7" id="KW-1133">Transmembrane helix</keyword>
<dbReference type="Gene3D" id="1.10.3720.10">
    <property type="entry name" value="MetI-like"/>
    <property type="match status" value="1"/>
</dbReference>
<dbReference type="SUPFAM" id="SSF161098">
    <property type="entry name" value="MetI-like"/>
    <property type="match status" value="1"/>
</dbReference>
<feature type="domain" description="ABC transmembrane type-1" evidence="8">
    <location>
        <begin position="65"/>
        <end position="254"/>
    </location>
</feature>
<sequence length="269" mass="28999">MRISRALTTVALIGFVALMLLPLYSMIVLASAPDDSDLSGLRLHGFALFDNIGQIMTDGRFPRYLLNSILIASAVSVLDVAISAAAGYALARLRFLGRAALLNLVVIALSLTPAVVMIPVFVALSEIGWLNSYQGLIAPFLASALGVFLVRQFALGIPAQMLHAARVDGAGELRIFFLIAVPLLRPALLTVLLLQFLAQWDNLIWPLIAASEQELWTLPLALSSFEGEHGIVYHLQTAAALLSILPPLALFALLQRYYVSGLTLGGIKR</sequence>
<name>A0ABV5SIY2_9ACTN</name>
<feature type="transmembrane region" description="Helical" evidence="7">
    <location>
        <begin position="231"/>
        <end position="254"/>
    </location>
</feature>
<dbReference type="InterPro" id="IPR000515">
    <property type="entry name" value="MetI-like"/>
</dbReference>
<feature type="transmembrane region" description="Helical" evidence="7">
    <location>
        <begin position="175"/>
        <end position="198"/>
    </location>
</feature>
<dbReference type="EMBL" id="JBHMBW010000103">
    <property type="protein sequence ID" value="MFB9630939.1"/>
    <property type="molecule type" value="Genomic_DNA"/>
</dbReference>
<dbReference type="PANTHER" id="PTHR43744">
    <property type="entry name" value="ABC TRANSPORTER PERMEASE PROTEIN MG189-RELATED-RELATED"/>
    <property type="match status" value="1"/>
</dbReference>
<reference evidence="9 10" key="1">
    <citation type="submission" date="2024-09" db="EMBL/GenBank/DDBJ databases">
        <authorList>
            <person name="Sun Q."/>
            <person name="Mori K."/>
        </authorList>
    </citation>
    <scope>NUCLEOTIDE SEQUENCE [LARGE SCALE GENOMIC DNA]</scope>
    <source>
        <strain evidence="9 10">JCM 3143</strain>
    </source>
</reference>
<comment type="subcellular location">
    <subcellularLocation>
        <location evidence="1 7">Cell membrane</location>
        <topology evidence="1 7">Multi-pass membrane protein</topology>
    </subcellularLocation>
</comment>
<evidence type="ECO:0000313" key="10">
    <source>
        <dbReference type="Proteomes" id="UP001589532"/>
    </source>
</evidence>
<accession>A0ABV5SIY2</accession>
<keyword evidence="2 7" id="KW-0813">Transport</keyword>
<evidence type="ECO:0000313" key="9">
    <source>
        <dbReference type="EMBL" id="MFB9630939.1"/>
    </source>
</evidence>
<evidence type="ECO:0000259" key="8">
    <source>
        <dbReference type="PROSITE" id="PS50928"/>
    </source>
</evidence>
<evidence type="ECO:0000256" key="5">
    <source>
        <dbReference type="ARBA" id="ARBA00022989"/>
    </source>
</evidence>
<keyword evidence="4 7" id="KW-0812">Transmembrane</keyword>
<protein>
    <submittedName>
        <fullName evidence="9">Carbohydrate ABC transporter permease</fullName>
    </submittedName>
</protein>
<feature type="transmembrane region" description="Helical" evidence="7">
    <location>
        <begin position="136"/>
        <end position="154"/>
    </location>
</feature>
<keyword evidence="3" id="KW-1003">Cell membrane</keyword>
<evidence type="ECO:0000256" key="4">
    <source>
        <dbReference type="ARBA" id="ARBA00022692"/>
    </source>
</evidence>
<evidence type="ECO:0000256" key="6">
    <source>
        <dbReference type="ARBA" id="ARBA00023136"/>
    </source>
</evidence>
<feature type="transmembrane region" description="Helical" evidence="7">
    <location>
        <begin position="101"/>
        <end position="124"/>
    </location>
</feature>
<evidence type="ECO:0000256" key="1">
    <source>
        <dbReference type="ARBA" id="ARBA00004651"/>
    </source>
</evidence>
<dbReference type="CDD" id="cd06261">
    <property type="entry name" value="TM_PBP2"/>
    <property type="match status" value="1"/>
</dbReference>
<dbReference type="PANTHER" id="PTHR43744:SF12">
    <property type="entry name" value="ABC TRANSPORTER PERMEASE PROTEIN MG189-RELATED"/>
    <property type="match status" value="1"/>
</dbReference>
<comment type="caution">
    <text evidence="9">The sequence shown here is derived from an EMBL/GenBank/DDBJ whole genome shotgun (WGS) entry which is preliminary data.</text>
</comment>
<dbReference type="PROSITE" id="PS50928">
    <property type="entry name" value="ABC_TM1"/>
    <property type="match status" value="1"/>
</dbReference>
<evidence type="ECO:0000256" key="3">
    <source>
        <dbReference type="ARBA" id="ARBA00022475"/>
    </source>
</evidence>
<gene>
    <name evidence="9" type="ORF">ACFFSA_48400</name>
</gene>
<proteinExistence type="inferred from homology"/>
<feature type="transmembrane region" description="Helical" evidence="7">
    <location>
        <begin position="64"/>
        <end position="89"/>
    </location>
</feature>
<evidence type="ECO:0000256" key="2">
    <source>
        <dbReference type="ARBA" id="ARBA00022448"/>
    </source>
</evidence>
<keyword evidence="6 7" id="KW-0472">Membrane</keyword>
<dbReference type="RefSeq" id="WP_344984577.1">
    <property type="nucleotide sequence ID" value="NZ_BAAAXV010000001.1"/>
</dbReference>
<organism evidence="9 10">
    <name type="scientific">Nonomuraea helvata</name>
    <dbReference type="NCBI Taxonomy" id="37484"/>
    <lineage>
        <taxon>Bacteria</taxon>
        <taxon>Bacillati</taxon>
        <taxon>Actinomycetota</taxon>
        <taxon>Actinomycetes</taxon>
        <taxon>Streptosporangiales</taxon>
        <taxon>Streptosporangiaceae</taxon>
        <taxon>Nonomuraea</taxon>
    </lineage>
</organism>
<keyword evidence="10" id="KW-1185">Reference proteome</keyword>
<comment type="similarity">
    <text evidence="7">Belongs to the binding-protein-dependent transport system permease family.</text>
</comment>
<dbReference type="Pfam" id="PF00528">
    <property type="entry name" value="BPD_transp_1"/>
    <property type="match status" value="1"/>
</dbReference>